<dbReference type="Gene3D" id="3.40.50.300">
    <property type="entry name" value="P-loop containing nucleotide triphosphate hydrolases"/>
    <property type="match status" value="1"/>
</dbReference>
<dbReference type="GO" id="GO:0016301">
    <property type="term" value="F:kinase activity"/>
    <property type="evidence" value="ECO:0007669"/>
    <property type="project" value="InterPro"/>
</dbReference>
<evidence type="ECO:0000256" key="2">
    <source>
        <dbReference type="ARBA" id="ARBA00011963"/>
    </source>
</evidence>
<comment type="similarity">
    <text evidence="1">Belongs to the zeta toxin family.</text>
</comment>
<dbReference type="NCBIfam" id="NF005115">
    <property type="entry name" value="PRK06547.1"/>
    <property type="match status" value="1"/>
</dbReference>
<keyword evidence="3" id="KW-0547">Nucleotide-binding</keyword>
<name>A0A3C1KDC0_9MICO</name>
<reference evidence="8 9" key="1">
    <citation type="journal article" date="2018" name="Nat. Biotechnol.">
        <title>A standardized bacterial taxonomy based on genome phylogeny substantially revises the tree of life.</title>
        <authorList>
            <person name="Parks D.H."/>
            <person name="Chuvochina M."/>
            <person name="Waite D.W."/>
            <person name="Rinke C."/>
            <person name="Skarshewski A."/>
            <person name="Chaumeil P.A."/>
            <person name="Hugenholtz P."/>
        </authorList>
    </citation>
    <scope>NUCLEOTIDE SEQUENCE [LARGE SCALE GENOMIC DNA]</scope>
    <source>
        <strain evidence="8">UBA9152</strain>
    </source>
</reference>
<evidence type="ECO:0000256" key="3">
    <source>
        <dbReference type="ARBA" id="ARBA00022741"/>
    </source>
</evidence>
<comment type="caution">
    <text evidence="8">The sequence shown here is derived from an EMBL/GenBank/DDBJ whole genome shotgun (WGS) entry which is preliminary data.</text>
</comment>
<dbReference type="Proteomes" id="UP000257479">
    <property type="component" value="Unassembled WGS sequence"/>
</dbReference>
<dbReference type="SUPFAM" id="SSF52540">
    <property type="entry name" value="P-loop containing nucleoside triphosphate hydrolases"/>
    <property type="match status" value="1"/>
</dbReference>
<evidence type="ECO:0000313" key="9">
    <source>
        <dbReference type="Proteomes" id="UP000257479"/>
    </source>
</evidence>
<dbReference type="AlphaFoldDB" id="A0A3C1KDC0"/>
<accession>A0A3C1KDC0</accession>
<dbReference type="EC" id="2.7.1.176" evidence="2"/>
<organism evidence="8 9">
    <name type="scientific">Microbacterium ginsengisoli</name>
    <dbReference type="NCBI Taxonomy" id="400772"/>
    <lineage>
        <taxon>Bacteria</taxon>
        <taxon>Bacillati</taxon>
        <taxon>Actinomycetota</taxon>
        <taxon>Actinomycetes</taxon>
        <taxon>Micrococcales</taxon>
        <taxon>Microbacteriaceae</taxon>
        <taxon>Microbacterium</taxon>
    </lineage>
</organism>
<dbReference type="OrthoDB" id="3237545at2"/>
<sequence>MAEVLGAAIADAGLPLTVLIDGRSGAGKSTLARLLAAAWPHAGGAAVVALDDIYPGWEGLRAGAEAVASQLLEPRATGAIGRWQRWDWPTARAAEWHEVASDASVIVEGCGVLTPRSAPTAAVRVWLDAPLEVRRERALARDGEAYAPHWDTWAAQDEDHVRRDDPSRWATHRFTVV</sequence>
<proteinExistence type="inferred from homology"/>
<dbReference type="InterPro" id="IPR010488">
    <property type="entry name" value="Zeta_toxin_domain"/>
</dbReference>
<evidence type="ECO:0000256" key="6">
    <source>
        <dbReference type="ARBA" id="ARBA00048178"/>
    </source>
</evidence>
<protein>
    <recommendedName>
        <fullName evidence="5">UDP-N-acetylglucosamine kinase</fullName>
        <ecNumber evidence="2">2.7.1.176</ecNumber>
    </recommendedName>
    <alternativeName>
        <fullName evidence="5">UDP-N-acetylglucosamine kinase</fullName>
    </alternativeName>
</protein>
<gene>
    <name evidence="8" type="ORF">DCP95_07925</name>
</gene>
<evidence type="ECO:0000256" key="4">
    <source>
        <dbReference type="ARBA" id="ARBA00022840"/>
    </source>
</evidence>
<dbReference type="Pfam" id="PF06414">
    <property type="entry name" value="Zeta_toxin"/>
    <property type="match status" value="1"/>
</dbReference>
<dbReference type="GO" id="GO:0005524">
    <property type="term" value="F:ATP binding"/>
    <property type="evidence" value="ECO:0007669"/>
    <property type="project" value="UniProtKB-KW"/>
</dbReference>
<keyword evidence="4" id="KW-0067">ATP-binding</keyword>
<evidence type="ECO:0000256" key="5">
    <source>
        <dbReference type="ARBA" id="ARBA00032897"/>
    </source>
</evidence>
<evidence type="ECO:0000256" key="1">
    <source>
        <dbReference type="ARBA" id="ARBA00009104"/>
    </source>
</evidence>
<evidence type="ECO:0000313" key="8">
    <source>
        <dbReference type="EMBL" id="HAN24483.1"/>
    </source>
</evidence>
<dbReference type="EMBL" id="DMNG01000136">
    <property type="protein sequence ID" value="HAN24483.1"/>
    <property type="molecule type" value="Genomic_DNA"/>
</dbReference>
<dbReference type="InterPro" id="IPR027417">
    <property type="entry name" value="P-loop_NTPase"/>
</dbReference>
<feature type="domain" description="Zeta toxin" evidence="7">
    <location>
        <begin position="13"/>
        <end position="74"/>
    </location>
</feature>
<comment type="catalytic activity">
    <reaction evidence="6">
        <text>UDP-N-acetyl-alpha-D-glucosamine + ATP = UDP-N-acetyl-alpha-D-glucosamine 3'-phosphate + ADP + H(+)</text>
        <dbReference type="Rhea" id="RHEA:32671"/>
        <dbReference type="ChEBI" id="CHEBI:15378"/>
        <dbReference type="ChEBI" id="CHEBI:30616"/>
        <dbReference type="ChEBI" id="CHEBI:57705"/>
        <dbReference type="ChEBI" id="CHEBI:64353"/>
        <dbReference type="ChEBI" id="CHEBI:456216"/>
        <dbReference type="EC" id="2.7.1.176"/>
    </reaction>
</comment>
<evidence type="ECO:0000259" key="7">
    <source>
        <dbReference type="Pfam" id="PF06414"/>
    </source>
</evidence>